<name>A0A540W4W9_9ACTN</name>
<dbReference type="EMBL" id="VIGB01000003">
    <property type="protein sequence ID" value="TQF04081.1"/>
    <property type="molecule type" value="Genomic_DNA"/>
</dbReference>
<dbReference type="InterPro" id="IPR010060">
    <property type="entry name" value="NRPS_synth"/>
</dbReference>
<dbReference type="SUPFAM" id="SSF52777">
    <property type="entry name" value="CoA-dependent acyltransferases"/>
    <property type="match status" value="1"/>
</dbReference>
<dbReference type="AlphaFoldDB" id="A0A540W4W9"/>
<feature type="compositionally biased region" description="Low complexity" evidence="1">
    <location>
        <begin position="96"/>
        <end position="106"/>
    </location>
</feature>
<evidence type="ECO:0000256" key="1">
    <source>
        <dbReference type="SAM" id="MobiDB-lite"/>
    </source>
</evidence>
<dbReference type="OrthoDB" id="2472181at2"/>
<evidence type="ECO:0000313" key="2">
    <source>
        <dbReference type="EMBL" id="TQF04081.1"/>
    </source>
</evidence>
<keyword evidence="3" id="KW-1185">Reference proteome</keyword>
<proteinExistence type="predicted"/>
<accession>A0A540W4W9</accession>
<protein>
    <recommendedName>
        <fullName evidence="4">Condensation domain-containing protein</fullName>
    </recommendedName>
</protein>
<dbReference type="Proteomes" id="UP000319103">
    <property type="component" value="Unassembled WGS sequence"/>
</dbReference>
<organism evidence="2 3">
    <name type="scientific">Kitasatospora acidiphila</name>
    <dbReference type="NCBI Taxonomy" id="2567942"/>
    <lineage>
        <taxon>Bacteria</taxon>
        <taxon>Bacillati</taxon>
        <taxon>Actinomycetota</taxon>
        <taxon>Actinomycetes</taxon>
        <taxon>Kitasatosporales</taxon>
        <taxon>Streptomycetaceae</taxon>
        <taxon>Kitasatospora</taxon>
    </lineage>
</organism>
<feature type="compositionally biased region" description="Basic and acidic residues" evidence="1">
    <location>
        <begin position="158"/>
        <end position="169"/>
    </location>
</feature>
<evidence type="ECO:0000313" key="3">
    <source>
        <dbReference type="Proteomes" id="UP000319103"/>
    </source>
</evidence>
<feature type="compositionally biased region" description="Basic residues" evidence="1">
    <location>
        <begin position="244"/>
        <end position="254"/>
    </location>
</feature>
<feature type="compositionally biased region" description="Low complexity" evidence="1">
    <location>
        <begin position="36"/>
        <end position="66"/>
    </location>
</feature>
<gene>
    <name evidence="2" type="ORF">E6W39_19925</name>
</gene>
<feature type="compositionally biased region" description="Low complexity" evidence="1">
    <location>
        <begin position="183"/>
        <end position="205"/>
    </location>
</feature>
<sequence>MAPGGARAGPRPGRDGTGPPRRERRPGGGGGRDRGGPASSGPGARGHAAGGLVRPRPGCGRCAAAGGPPPGRGRGVVADPAARPGGRLCRRRAGAGRHLAARLVPGPHRRRHPPPLDRPTPVLVKHGVCHPGPARQARPRLPAGHPGYGRVPHRHPRPGVDRGAVDHRPGGVQRGCQRRAADGARAGRTPVAPGADPRRPAAGPGKPRPSRGCPRRGPRPDPHRRLVHQHAPGPPHTPGAHLDRGHHRRPRQRHRPEGGQGAAARRPRPRPGLRPAALPQPRHRHHPGRPPGPQIGFNYLGRFTTDQGTDAHWLAVGDTGAGSALGDAELPFAHALEINAATHDTPDGPRLTVDLAWPAALFDAPDVEHLAALWQQALQALRDHAESPEAGGLTPSDLTLVGLSQQHIDLLEAKLRK</sequence>
<dbReference type="Gene3D" id="3.30.559.30">
    <property type="entry name" value="Nonribosomal peptide synthetase, condensation domain"/>
    <property type="match status" value="1"/>
</dbReference>
<reference evidence="2 3" key="1">
    <citation type="submission" date="2019-06" db="EMBL/GenBank/DDBJ databases">
        <title>Description of Kitasatospora acidophila sp. nov. isolated from pine grove soil, and reclassification of Streptomyces novaecaesareae to Kitasatospora novaeceasareae comb. nov.</title>
        <authorList>
            <person name="Kim M.J."/>
        </authorList>
    </citation>
    <scope>NUCLEOTIDE SEQUENCE [LARGE SCALE GENOMIC DNA]</scope>
    <source>
        <strain evidence="2 3">MMS16-CNU292</strain>
    </source>
</reference>
<feature type="region of interest" description="Disordered" evidence="1">
    <location>
        <begin position="1"/>
        <end position="296"/>
    </location>
</feature>
<comment type="caution">
    <text evidence="2">The sequence shown here is derived from an EMBL/GenBank/DDBJ whole genome shotgun (WGS) entry which is preliminary data.</text>
</comment>
<feature type="compositionally biased region" description="Low complexity" evidence="1">
    <location>
        <begin position="1"/>
        <end position="11"/>
    </location>
</feature>
<evidence type="ECO:0008006" key="4">
    <source>
        <dbReference type="Google" id="ProtNLM"/>
    </source>
</evidence>
<dbReference type="NCBIfam" id="TIGR01720">
    <property type="entry name" value="NRPS-para261"/>
    <property type="match status" value="1"/>
</dbReference>